<evidence type="ECO:0000256" key="1">
    <source>
        <dbReference type="ARBA" id="ARBA00008061"/>
    </source>
</evidence>
<dbReference type="SUPFAM" id="SSF51445">
    <property type="entry name" value="(Trans)glycosidases"/>
    <property type="match status" value="1"/>
</dbReference>
<evidence type="ECO:0000259" key="4">
    <source>
        <dbReference type="SMART" id="SM00642"/>
    </source>
</evidence>
<dbReference type="Pfam" id="PF00128">
    <property type="entry name" value="Alpha-amylase"/>
    <property type="match status" value="1"/>
</dbReference>
<dbReference type="GO" id="GO:0009313">
    <property type="term" value="P:oligosaccharide catabolic process"/>
    <property type="evidence" value="ECO:0007669"/>
    <property type="project" value="TreeGrafter"/>
</dbReference>
<gene>
    <name evidence="5" type="ORF">HMPREF1316_0353</name>
</gene>
<dbReference type="GO" id="GO:0004556">
    <property type="term" value="F:alpha-amylase activity"/>
    <property type="evidence" value="ECO:0007669"/>
    <property type="project" value="TreeGrafter"/>
</dbReference>
<organism evidence="5 6">
    <name type="scientific">Olsenella profusa F0195</name>
    <dbReference type="NCBI Taxonomy" id="1125712"/>
    <lineage>
        <taxon>Bacteria</taxon>
        <taxon>Bacillati</taxon>
        <taxon>Actinomycetota</taxon>
        <taxon>Coriobacteriia</taxon>
        <taxon>Coriobacteriales</taxon>
        <taxon>Atopobiaceae</taxon>
        <taxon>Olsenella</taxon>
    </lineage>
</organism>
<keyword evidence="2" id="KW-0378">Hydrolase</keyword>
<keyword evidence="3" id="KW-0326">Glycosidase</keyword>
<keyword evidence="6" id="KW-1185">Reference proteome</keyword>
<dbReference type="FunFam" id="3.90.400.10:FF:000002">
    <property type="entry name" value="Sucrose isomerase"/>
    <property type="match status" value="1"/>
</dbReference>
<dbReference type="SUPFAM" id="SSF51011">
    <property type="entry name" value="Glycosyl hydrolase domain"/>
    <property type="match status" value="1"/>
</dbReference>
<evidence type="ECO:0000313" key="6">
    <source>
        <dbReference type="Proteomes" id="UP000016638"/>
    </source>
</evidence>
<dbReference type="FunFam" id="3.20.20.80:FF:000064">
    <property type="entry name" value="Oligo-1,6-glucosidase"/>
    <property type="match status" value="1"/>
</dbReference>
<dbReference type="eggNOG" id="COG0366">
    <property type="taxonomic scope" value="Bacteria"/>
</dbReference>
<comment type="caution">
    <text evidence="5">The sequence shown here is derived from an EMBL/GenBank/DDBJ whole genome shotgun (WGS) entry which is preliminary data.</text>
</comment>
<dbReference type="Proteomes" id="UP000016638">
    <property type="component" value="Unassembled WGS sequence"/>
</dbReference>
<dbReference type="Gene3D" id="3.20.20.80">
    <property type="entry name" value="Glycosidases"/>
    <property type="match status" value="1"/>
</dbReference>
<comment type="similarity">
    <text evidence="1">Belongs to the glycosyl hydrolase 13 family.</text>
</comment>
<evidence type="ECO:0000313" key="5">
    <source>
        <dbReference type="EMBL" id="ERL08764.1"/>
    </source>
</evidence>
<dbReference type="InterPro" id="IPR013780">
    <property type="entry name" value="Glyco_hydro_b"/>
</dbReference>
<dbReference type="RefSeq" id="WP_021725904.1">
    <property type="nucleotide sequence ID" value="NZ_AWEZ01000043.1"/>
</dbReference>
<protein>
    <submittedName>
        <fullName evidence="5">Alpha amylase, catalytic domain protein</fullName>
    </submittedName>
</protein>
<dbReference type="OrthoDB" id="9043248at2"/>
<dbReference type="Gene3D" id="2.60.40.1180">
    <property type="entry name" value="Golgi alpha-mannosidase II"/>
    <property type="match status" value="1"/>
</dbReference>
<dbReference type="PANTHER" id="PTHR10357:SF179">
    <property type="entry name" value="NEUTRAL AND BASIC AMINO ACID TRANSPORT PROTEIN RBAT"/>
    <property type="match status" value="1"/>
</dbReference>
<dbReference type="CDD" id="cd11333">
    <property type="entry name" value="AmyAc_SI_OligoGlu_DGase"/>
    <property type="match status" value="1"/>
</dbReference>
<accession>U2T6V1</accession>
<dbReference type="Gene3D" id="3.90.400.10">
    <property type="entry name" value="Oligo-1,6-glucosidase, Domain 2"/>
    <property type="match status" value="1"/>
</dbReference>
<name>U2T6V1_9ACTN</name>
<reference evidence="5 6" key="1">
    <citation type="submission" date="2013-08" db="EMBL/GenBank/DDBJ databases">
        <authorList>
            <person name="Durkin A.S."/>
            <person name="Haft D.R."/>
            <person name="McCorrison J."/>
            <person name="Torralba M."/>
            <person name="Gillis M."/>
            <person name="Haft D.H."/>
            <person name="Methe B."/>
            <person name="Sutton G."/>
            <person name="Nelson K.E."/>
        </authorList>
    </citation>
    <scope>NUCLEOTIDE SEQUENCE [LARGE SCALE GENOMIC DNA]</scope>
    <source>
        <strain evidence="5 6">F0195</strain>
    </source>
</reference>
<dbReference type="EMBL" id="AWEZ01000043">
    <property type="protein sequence ID" value="ERL08764.1"/>
    <property type="molecule type" value="Genomic_DNA"/>
</dbReference>
<sequence length="589" mass="66384">MTVDTVPQSLTTERWWQRAVVYQIWPRSFQDSDGDGVGDLRGIIRRLPYLAWLGVDVLWLSPIYRSPMVDMGYDISDYQGIAPEFGTMADFDELLAQAHGLGLRVVMDLVVNHTSSEHPWFVAARSGRDNPLHDHYIWRAAVDGHEPSNLGSCFGGSAWEWDETCQQYYLHLFAKEQPDLNWDNPAVRDDVYAMMRWWLDKGVDGFRMDVISLISKGPTFEDGTPGPSGYAMDTIPSSGPHEHEYLREMRTRALAGHDTMCVGECPGVGMEEACRYANLDGSELDMIFQFEHTSLGDDATHGKWTCARPRLSELKQTVRRWQEGLEGRAWNSLFWGNHDQPRAVSRWGFDSDEWRETSAKMLACCLMLMKGTPYIFQGDELGMCNYPFACIDDFRDLESKDAWRMLREDCGEGDEEALAALRARSRDNARTPMQWDAGHEAGFTCGTPWMPVNPNYPSVNMEEERGRTDSVLAFYRMLIALRHASDLIVHGTFRMLDPTNEESLTYERVLDKQGLLVACNFCAHGTTVGLPVAYRDDGALLLSNYPDGPTGKCADGRLALRPYESIVIAHAMTYGELEAVCTAAGDPKG</sequence>
<proteinExistence type="inferred from homology"/>
<dbReference type="PATRIC" id="fig|1125712.3.peg.980"/>
<dbReference type="PANTHER" id="PTHR10357">
    <property type="entry name" value="ALPHA-AMYLASE FAMILY MEMBER"/>
    <property type="match status" value="1"/>
</dbReference>
<dbReference type="InterPro" id="IPR045857">
    <property type="entry name" value="O16G_dom_2"/>
</dbReference>
<dbReference type="STRING" id="1125712.HMPREF1316_0353"/>
<dbReference type="SMART" id="SM00642">
    <property type="entry name" value="Aamy"/>
    <property type="match status" value="1"/>
</dbReference>
<dbReference type="AlphaFoldDB" id="U2T6V1"/>
<feature type="domain" description="Glycosyl hydrolase family 13 catalytic" evidence="4">
    <location>
        <begin position="23"/>
        <end position="430"/>
    </location>
</feature>
<dbReference type="NCBIfam" id="NF008183">
    <property type="entry name" value="PRK10933.1"/>
    <property type="match status" value="1"/>
</dbReference>
<dbReference type="InterPro" id="IPR006047">
    <property type="entry name" value="GH13_cat_dom"/>
</dbReference>
<evidence type="ECO:0000256" key="2">
    <source>
        <dbReference type="ARBA" id="ARBA00022801"/>
    </source>
</evidence>
<dbReference type="InterPro" id="IPR017853">
    <property type="entry name" value="GH"/>
</dbReference>
<evidence type="ECO:0000256" key="3">
    <source>
        <dbReference type="ARBA" id="ARBA00023295"/>
    </source>
</evidence>